<comment type="caution">
    <text evidence="2">The sequence shown here is derived from an EMBL/GenBank/DDBJ whole genome shotgun (WGS) entry which is preliminary data.</text>
</comment>
<dbReference type="SUPFAM" id="SSF81301">
    <property type="entry name" value="Nucleotidyltransferase"/>
    <property type="match status" value="1"/>
</dbReference>
<dbReference type="GO" id="GO:0031123">
    <property type="term" value="P:RNA 3'-end processing"/>
    <property type="evidence" value="ECO:0007669"/>
    <property type="project" value="TreeGrafter"/>
</dbReference>
<dbReference type="GO" id="GO:1990817">
    <property type="term" value="F:poly(A) RNA polymerase activity"/>
    <property type="evidence" value="ECO:0007669"/>
    <property type="project" value="InterPro"/>
</dbReference>
<evidence type="ECO:0000313" key="2">
    <source>
        <dbReference type="EMBL" id="KAK0519683.1"/>
    </source>
</evidence>
<dbReference type="GO" id="GO:0043634">
    <property type="term" value="P:polyadenylation-dependent ncRNA catabolic process"/>
    <property type="evidence" value="ECO:0007669"/>
    <property type="project" value="TreeGrafter"/>
</dbReference>
<protein>
    <recommendedName>
        <fullName evidence="1">Poly(A) RNA polymerase mitochondrial-like central palm domain-containing protein</fullName>
    </recommendedName>
</protein>
<name>A0AAN6G4C8_9BASI</name>
<evidence type="ECO:0000313" key="3">
    <source>
        <dbReference type="Proteomes" id="UP001176521"/>
    </source>
</evidence>
<reference evidence="2" key="1">
    <citation type="journal article" date="2023" name="PhytoFront">
        <title>Draft Genome Resources of Seven Strains of Tilletia horrida, Causal Agent of Kernel Smut of Rice.</title>
        <authorList>
            <person name="Khanal S."/>
            <person name="Antony Babu S."/>
            <person name="Zhou X.G."/>
        </authorList>
    </citation>
    <scope>NUCLEOTIDE SEQUENCE</scope>
    <source>
        <strain evidence="2">TX3</strain>
    </source>
</reference>
<accession>A0AAN6G4C8</accession>
<dbReference type="GO" id="GO:0031499">
    <property type="term" value="C:TRAMP complex"/>
    <property type="evidence" value="ECO:0007669"/>
    <property type="project" value="TreeGrafter"/>
</dbReference>
<feature type="domain" description="Poly(A) RNA polymerase mitochondrial-like central palm" evidence="1">
    <location>
        <begin position="11"/>
        <end position="131"/>
    </location>
</feature>
<evidence type="ECO:0000259" key="1">
    <source>
        <dbReference type="Pfam" id="PF22600"/>
    </source>
</evidence>
<proteinExistence type="predicted"/>
<dbReference type="Gene3D" id="3.30.460.10">
    <property type="entry name" value="Beta Polymerase, domain 2"/>
    <property type="match status" value="1"/>
</dbReference>
<dbReference type="InterPro" id="IPR043519">
    <property type="entry name" value="NT_sf"/>
</dbReference>
<dbReference type="Pfam" id="PF22600">
    <property type="entry name" value="MTPAP-like_central"/>
    <property type="match status" value="1"/>
</dbReference>
<organism evidence="2 3">
    <name type="scientific">Tilletia horrida</name>
    <dbReference type="NCBI Taxonomy" id="155126"/>
    <lineage>
        <taxon>Eukaryota</taxon>
        <taxon>Fungi</taxon>
        <taxon>Dikarya</taxon>
        <taxon>Basidiomycota</taxon>
        <taxon>Ustilaginomycotina</taxon>
        <taxon>Exobasidiomycetes</taxon>
        <taxon>Tilletiales</taxon>
        <taxon>Tilletiaceae</taxon>
        <taxon>Tilletia</taxon>
    </lineage>
</organism>
<dbReference type="GO" id="GO:0003729">
    <property type="term" value="F:mRNA binding"/>
    <property type="evidence" value="ECO:0007669"/>
    <property type="project" value="TreeGrafter"/>
</dbReference>
<dbReference type="GO" id="GO:0005730">
    <property type="term" value="C:nucleolus"/>
    <property type="evidence" value="ECO:0007669"/>
    <property type="project" value="TreeGrafter"/>
</dbReference>
<dbReference type="PANTHER" id="PTHR23092:SF15">
    <property type="entry name" value="INACTIVE NON-CANONICAL POLY(A) RNA POLYMERASE PROTEIN TRF4-2-RELATED"/>
    <property type="match status" value="1"/>
</dbReference>
<dbReference type="Proteomes" id="UP001176521">
    <property type="component" value="Unassembled WGS sequence"/>
</dbReference>
<gene>
    <name evidence="2" type="ORF">OC842_007363</name>
</gene>
<dbReference type="AlphaFoldDB" id="A0AAN6G4C8"/>
<dbReference type="InterPro" id="IPR045862">
    <property type="entry name" value="Trf4-like"/>
</dbReference>
<dbReference type="GO" id="GO:0010605">
    <property type="term" value="P:negative regulation of macromolecule metabolic process"/>
    <property type="evidence" value="ECO:0007669"/>
    <property type="project" value="UniProtKB-ARBA"/>
</dbReference>
<keyword evidence="3" id="KW-1185">Reference proteome</keyword>
<dbReference type="EMBL" id="JAPDMQ010000930">
    <property type="protein sequence ID" value="KAK0519683.1"/>
    <property type="molecule type" value="Genomic_DNA"/>
</dbReference>
<dbReference type="CDD" id="cd05402">
    <property type="entry name" value="NT_PAP_TUTase"/>
    <property type="match status" value="1"/>
</dbReference>
<sequence length="189" mass="20447">MLLAANQPQAFDEVKREARRAFGPVQVTLLGSRATTLGSPDSDIDISINVQLPFDEDEYDSVKGQRHQLRRVLYQTGNHFRRLANDKRVIAIPSVRAPIVKLVTSPALGEMEVDISFAGSAWSGASSSWLIQALCQRWPAIVPLSIVLKAILNSAKYGSGASCDSAAIQSRCWPPAGSSPTVTSRQDGN</sequence>
<dbReference type="InterPro" id="IPR054708">
    <property type="entry name" value="MTPAP-like_central"/>
</dbReference>
<dbReference type="PANTHER" id="PTHR23092">
    <property type="entry name" value="POLY(A) RNA POLYMERASE"/>
    <property type="match status" value="1"/>
</dbReference>